<dbReference type="SUPFAM" id="SSF50985">
    <property type="entry name" value="RCC1/BLIP-II"/>
    <property type="match status" value="1"/>
</dbReference>
<dbReference type="InterPro" id="IPR013783">
    <property type="entry name" value="Ig-like_fold"/>
</dbReference>
<reference evidence="2 3" key="1">
    <citation type="submission" date="2015-08" db="EMBL/GenBank/DDBJ databases">
        <title>Complete genome sequence of Rufibacter tibetensis strain 1351t, a radiation-resistant bacterium from tibet plateau.</title>
        <authorList>
            <person name="Dai J."/>
        </authorList>
    </citation>
    <scope>NUCLEOTIDE SEQUENCE [LARGE SCALE GENOMIC DNA]</scope>
    <source>
        <strain evidence="2 3">1351</strain>
    </source>
</reference>
<dbReference type="AlphaFoldDB" id="A0A0P0CVC7"/>
<evidence type="ECO:0000313" key="2">
    <source>
        <dbReference type="EMBL" id="ALI98331.1"/>
    </source>
</evidence>
<dbReference type="Proteomes" id="UP000061382">
    <property type="component" value="Chromosome"/>
</dbReference>
<organism evidence="2 3">
    <name type="scientific">Rufibacter tibetensis</name>
    <dbReference type="NCBI Taxonomy" id="512763"/>
    <lineage>
        <taxon>Bacteria</taxon>
        <taxon>Pseudomonadati</taxon>
        <taxon>Bacteroidota</taxon>
        <taxon>Cytophagia</taxon>
        <taxon>Cytophagales</taxon>
        <taxon>Hymenobacteraceae</taxon>
        <taxon>Rufibacter</taxon>
    </lineage>
</organism>
<dbReference type="PROSITE" id="PS50093">
    <property type="entry name" value="PKD"/>
    <property type="match status" value="1"/>
</dbReference>
<dbReference type="Gene3D" id="2.60.40.10">
    <property type="entry name" value="Immunoglobulins"/>
    <property type="match status" value="1"/>
</dbReference>
<dbReference type="PROSITE" id="PS00626">
    <property type="entry name" value="RCC1_2"/>
    <property type="match status" value="2"/>
</dbReference>
<dbReference type="InterPro" id="IPR022409">
    <property type="entry name" value="PKD/Chitinase_dom"/>
</dbReference>
<dbReference type="CDD" id="cd00146">
    <property type="entry name" value="PKD"/>
    <property type="match status" value="1"/>
</dbReference>
<dbReference type="InterPro" id="IPR009091">
    <property type="entry name" value="RCC1/BLIP-II"/>
</dbReference>
<keyword evidence="3" id="KW-1185">Reference proteome</keyword>
<dbReference type="STRING" id="512763.DC20_04190"/>
<protein>
    <recommendedName>
        <fullName evidence="1">PKD domain-containing protein</fullName>
    </recommendedName>
</protein>
<dbReference type="InterPro" id="IPR051553">
    <property type="entry name" value="Ran_GTPase-activating"/>
</dbReference>
<dbReference type="OrthoDB" id="1121493at2"/>
<gene>
    <name evidence="2" type="ORF">DC20_04190</name>
</gene>
<dbReference type="Pfam" id="PF18962">
    <property type="entry name" value="Por_Secre_tail"/>
    <property type="match status" value="1"/>
</dbReference>
<dbReference type="RefSeq" id="WP_062542690.1">
    <property type="nucleotide sequence ID" value="NZ_CP012643.1"/>
</dbReference>
<dbReference type="PANTHER" id="PTHR45982:SF1">
    <property type="entry name" value="REGULATOR OF CHROMOSOME CONDENSATION"/>
    <property type="match status" value="1"/>
</dbReference>
<evidence type="ECO:0000313" key="3">
    <source>
        <dbReference type="Proteomes" id="UP000061382"/>
    </source>
</evidence>
<dbReference type="Gene3D" id="2.130.10.30">
    <property type="entry name" value="Regulator of chromosome condensation 1/beta-lactamase-inhibitor protein II"/>
    <property type="match status" value="1"/>
</dbReference>
<dbReference type="PATRIC" id="fig|512763.3.peg.931"/>
<sequence length="525" mass="55819">MPKKIEGLSNIKAIAGGGLHSLAMDGEGNVFSWGEGGNNLDFFYTYYNGRGQLARVLSSAKAIAAGNYHSLAILEDGSVYEWGHYMSTQMQALNPGRKVPFWFPPRGNKVQGLGGVKAISAGSFNSLALGMDGKVYGWGYTTKEHEAIGTMPWGETTSYRYSEYSSSFAAVQLEIPFPASCVDPVVSFTASPTVLGSATTFTDLTTNAAPDAAYSWDFDGDGIADSYSKGNATFTYPAPGTYSARLTVGNGICEQSFSLQVNVQAPPIASFVTGGGKFPSPAGAYKPAPDTNPAMPYVSPAGEATFNLTSKYEKGNLTPIGATHIKFKLANMNFESTAQEWLTVSGSLAQYQGSGKINGTGNYGYLVMAVDGDGKGNDKGDRLRVKIWDKRTGFMVYDNEREGTAGGAPSTAITQGSIVIHQANIKSIGSKAVATLEPSLQLHQNIPNPFSGSTHINFEVKESAAVSLKVYNLMGQEVATLFNGTAEAGKLYETTLQSGNLAGGVYYYTLSNGGWKVTKRMVLNK</sequence>
<dbReference type="NCBIfam" id="TIGR04183">
    <property type="entry name" value="Por_Secre_tail"/>
    <property type="match status" value="1"/>
</dbReference>
<dbReference type="PROSITE" id="PS50012">
    <property type="entry name" value="RCC1_3"/>
    <property type="match status" value="1"/>
</dbReference>
<evidence type="ECO:0000259" key="1">
    <source>
        <dbReference type="PROSITE" id="PS50093"/>
    </source>
</evidence>
<feature type="domain" description="PKD" evidence="1">
    <location>
        <begin position="210"/>
        <end position="266"/>
    </location>
</feature>
<proteinExistence type="predicted"/>
<accession>A0A0P0CVC7</accession>
<dbReference type="InterPro" id="IPR000601">
    <property type="entry name" value="PKD_dom"/>
</dbReference>
<dbReference type="SMART" id="SM00089">
    <property type="entry name" value="PKD"/>
    <property type="match status" value="1"/>
</dbReference>
<dbReference type="InterPro" id="IPR000408">
    <property type="entry name" value="Reg_chr_condens"/>
</dbReference>
<dbReference type="InterPro" id="IPR035986">
    <property type="entry name" value="PKD_dom_sf"/>
</dbReference>
<dbReference type="PANTHER" id="PTHR45982">
    <property type="entry name" value="REGULATOR OF CHROMOSOME CONDENSATION"/>
    <property type="match status" value="1"/>
</dbReference>
<dbReference type="SUPFAM" id="SSF49299">
    <property type="entry name" value="PKD domain"/>
    <property type="match status" value="1"/>
</dbReference>
<dbReference type="KEGG" id="rti:DC20_04190"/>
<dbReference type="Pfam" id="PF13540">
    <property type="entry name" value="RCC1_2"/>
    <property type="match status" value="2"/>
</dbReference>
<dbReference type="Pfam" id="PF00801">
    <property type="entry name" value="PKD"/>
    <property type="match status" value="1"/>
</dbReference>
<dbReference type="InterPro" id="IPR026444">
    <property type="entry name" value="Secre_tail"/>
</dbReference>
<name>A0A0P0CVC7_9BACT</name>
<dbReference type="EMBL" id="CP012643">
    <property type="protein sequence ID" value="ALI98331.1"/>
    <property type="molecule type" value="Genomic_DNA"/>
</dbReference>